<dbReference type="InterPro" id="IPR025486">
    <property type="entry name" value="DUF4378"/>
</dbReference>
<evidence type="ECO:0000259" key="2">
    <source>
        <dbReference type="Pfam" id="PF14309"/>
    </source>
</evidence>
<feature type="compositionally biased region" description="Polar residues" evidence="1">
    <location>
        <begin position="276"/>
        <end position="291"/>
    </location>
</feature>
<protein>
    <submittedName>
        <fullName evidence="4">Protein LONGIFOLIA 1-like</fullName>
    </submittedName>
</protein>
<dbReference type="PANTHER" id="PTHR31680">
    <property type="entry name" value="LONGIFOLIA PROTEIN"/>
    <property type="match status" value="1"/>
</dbReference>
<feature type="region of interest" description="Disordered" evidence="1">
    <location>
        <begin position="164"/>
        <end position="183"/>
    </location>
</feature>
<feature type="region of interest" description="Disordered" evidence="1">
    <location>
        <begin position="259"/>
        <end position="334"/>
    </location>
</feature>
<dbReference type="PANTHER" id="PTHR31680:SF15">
    <property type="entry name" value="PROTEIN LONGIFOLIA 2"/>
    <property type="match status" value="1"/>
</dbReference>
<evidence type="ECO:0000313" key="4">
    <source>
        <dbReference type="RefSeq" id="XP_021837424.1"/>
    </source>
</evidence>
<reference evidence="3" key="1">
    <citation type="journal article" date="2021" name="Nat. Commun.">
        <title>Genomic analyses provide insights into spinach domestication and the genetic basis of agronomic traits.</title>
        <authorList>
            <person name="Cai X."/>
            <person name="Sun X."/>
            <person name="Xu C."/>
            <person name="Sun H."/>
            <person name="Wang X."/>
            <person name="Ge C."/>
            <person name="Zhang Z."/>
            <person name="Wang Q."/>
            <person name="Fei Z."/>
            <person name="Jiao C."/>
            <person name="Wang Q."/>
        </authorList>
    </citation>
    <scope>NUCLEOTIDE SEQUENCE [LARGE SCALE GENOMIC DNA]</scope>
    <source>
        <strain evidence="3">cv. Varoflay</strain>
    </source>
</reference>
<feature type="compositionally biased region" description="Polar residues" evidence="1">
    <location>
        <begin position="45"/>
        <end position="57"/>
    </location>
</feature>
<name>A0A9R0HX13_SPIOL</name>
<dbReference type="GO" id="GO:0051513">
    <property type="term" value="P:regulation of monopolar cell growth"/>
    <property type="evidence" value="ECO:0007669"/>
    <property type="project" value="InterPro"/>
</dbReference>
<dbReference type="AlphaFoldDB" id="A0A9R0HX13"/>
<feature type="region of interest" description="Disordered" evidence="1">
    <location>
        <begin position="38"/>
        <end position="81"/>
    </location>
</feature>
<dbReference type="Pfam" id="PF14309">
    <property type="entry name" value="DUF4378"/>
    <property type="match status" value="1"/>
</dbReference>
<sequence length="921" mass="103834">MSPKLVYAMSDENEELKKQIGCMNGLLQFFDPHHFINNPRVSPGETKQQGRAVNSYNKRSKDKHPNAIKEMQLSPIESSRISISSSSAISSSEYDWNTNLQNSPLAETARETSSPAKNHIRESVPTCASPISTALRYDLMHIDSPRLSHTSRPDSPRLAAHNQSFRSISSNHSAPVITPRNKDHARLSYDGRETRDTHISSLKLKDLPRLSLDSKQPTTKVSAHDSKHNLLLRNLKREEPASYRAPSNIVAKLMGLEALPDDTPSRRSLTQKDDSTISQTSEFLSTSSRTIDQSKVDRVLHSPRSNGKESRSNKDKSGKTSSPSQEAQSEPKNHPLTVYGAIEKRLADLDFQKSGKDLRALKQILEAMHKEKIKLEIRKENPSSHCASQTSNISAFHISQKQGPKMANLSTTKGFSFVKDVTSTENIKPTKLVKGSREVTTQVVQNIPITNLQRLRIVQPVDGLKDSEQKKTAKDLKETHHIRKKYSGERTPRPIRTSKEPQHMTKTNATSSSRIPDNRSSPATSGSRVKQSQQAVGFPSQNRKLPRNLSLLQEIDKQSSEFSSESICQSQQGNTTLLSRKNDNMVSHIHRYIENADELCMKYGTQVTHNKNSEGFRGDMALEELATTVREQPSPVSVLDANFFEDETPSPIRKKPTAFRDFETNTTYNEAEWIDTDLNHSPDRFRLNFNYESDYRKLENFKESAPSLCKLNSYQHGNLSKTTPLNVNVEKSYVSEVLLASGFLDHLDYTMADHLALQSQEAINPNLFFELEQTMRSSFVSDNTSNSKAEKMTRTTERHRRRLLFDAVNEILSQKLSQPPSPLLKKPTELATGGLQLLQEIYKEIDQVQPMNLPHNLDDEEDFLTTIIGKDLTHKSATWTAASIEIPALVLDIERLIFKDLIVELVQDGAAQVQAHKHRKK</sequence>
<feature type="compositionally biased region" description="Basic and acidic residues" evidence="1">
    <location>
        <begin position="292"/>
        <end position="318"/>
    </location>
</feature>
<dbReference type="RefSeq" id="XP_021837424.1">
    <property type="nucleotide sequence ID" value="XM_021981732.2"/>
</dbReference>
<reference evidence="4" key="2">
    <citation type="submission" date="2025-08" db="UniProtKB">
        <authorList>
            <consortium name="RefSeq"/>
        </authorList>
    </citation>
    <scope>IDENTIFICATION</scope>
    <source>
        <tissue evidence="4">Leaf</tissue>
    </source>
</reference>
<feature type="compositionally biased region" description="Polar residues" evidence="1">
    <location>
        <begin position="504"/>
        <end position="543"/>
    </location>
</feature>
<proteinExistence type="predicted"/>
<feature type="compositionally biased region" description="Polar residues" evidence="1">
    <location>
        <begin position="164"/>
        <end position="173"/>
    </location>
</feature>
<feature type="compositionally biased region" description="Basic and acidic residues" evidence="1">
    <location>
        <begin position="486"/>
        <end position="503"/>
    </location>
</feature>
<feature type="region of interest" description="Disordered" evidence="1">
    <location>
        <begin position="466"/>
        <end position="545"/>
    </location>
</feature>
<keyword evidence="3" id="KW-1185">Reference proteome</keyword>
<dbReference type="KEGG" id="soe:110777115"/>
<evidence type="ECO:0000256" key="1">
    <source>
        <dbReference type="SAM" id="MobiDB-lite"/>
    </source>
</evidence>
<accession>A0A9R0HX13</accession>
<evidence type="ECO:0000313" key="3">
    <source>
        <dbReference type="Proteomes" id="UP000813463"/>
    </source>
</evidence>
<dbReference type="InterPro" id="IPR033334">
    <property type="entry name" value="LNG1/2"/>
</dbReference>
<dbReference type="OrthoDB" id="769613at2759"/>
<gene>
    <name evidence="4" type="primary">LOC110777115</name>
</gene>
<feature type="compositionally biased region" description="Polar residues" evidence="1">
    <location>
        <begin position="319"/>
        <end position="330"/>
    </location>
</feature>
<dbReference type="GeneID" id="110777115"/>
<organism evidence="3 4">
    <name type="scientific">Spinacia oleracea</name>
    <name type="common">Spinach</name>
    <dbReference type="NCBI Taxonomy" id="3562"/>
    <lineage>
        <taxon>Eukaryota</taxon>
        <taxon>Viridiplantae</taxon>
        <taxon>Streptophyta</taxon>
        <taxon>Embryophyta</taxon>
        <taxon>Tracheophyta</taxon>
        <taxon>Spermatophyta</taxon>
        <taxon>Magnoliopsida</taxon>
        <taxon>eudicotyledons</taxon>
        <taxon>Gunneridae</taxon>
        <taxon>Pentapetalae</taxon>
        <taxon>Caryophyllales</taxon>
        <taxon>Chenopodiaceae</taxon>
        <taxon>Chenopodioideae</taxon>
        <taxon>Anserineae</taxon>
        <taxon>Spinacia</taxon>
    </lineage>
</organism>
<dbReference type="Proteomes" id="UP000813463">
    <property type="component" value="Chromosome 1"/>
</dbReference>
<feature type="compositionally biased region" description="Basic and acidic residues" evidence="1">
    <location>
        <begin position="466"/>
        <end position="479"/>
    </location>
</feature>
<feature type="domain" description="DUF4378" evidence="2">
    <location>
        <begin position="731"/>
        <end position="904"/>
    </location>
</feature>